<gene>
    <name evidence="3" type="ORF">EYO15_03950</name>
</gene>
<evidence type="ECO:0000256" key="1">
    <source>
        <dbReference type="SAM" id="MobiDB-lite"/>
    </source>
</evidence>
<dbReference type="PANTHER" id="PTHR34980">
    <property type="entry name" value="INNER MEMBRANE PROTEIN-RELATED-RELATED"/>
    <property type="match status" value="1"/>
</dbReference>
<evidence type="ECO:0000256" key="2">
    <source>
        <dbReference type="SAM" id="Phobius"/>
    </source>
</evidence>
<dbReference type="Proteomes" id="UP000589132">
    <property type="component" value="Unassembled WGS sequence"/>
</dbReference>
<reference evidence="4" key="1">
    <citation type="journal article" date="2019" name="bioRxiv">
        <title>Genome diversification in globally distributed novel marine Proteobacteria is linked to environmental adaptation.</title>
        <authorList>
            <person name="Zhou Z."/>
            <person name="Tran P.Q."/>
            <person name="Kieft K."/>
            <person name="Anantharaman K."/>
        </authorList>
    </citation>
    <scope>NUCLEOTIDE SEQUENCE [LARGE SCALE GENOMIC DNA]</scope>
</reference>
<dbReference type="EMBL" id="DTTC01000247">
    <property type="protein sequence ID" value="HIA98314.1"/>
    <property type="molecule type" value="Genomic_DNA"/>
</dbReference>
<accession>A0A7J4D0B3</accession>
<keyword evidence="2" id="KW-1133">Transmembrane helix</keyword>
<sequence length="269" mass="30566">MARDGYWTEHQNIDMCFQGDVEILKGVIVKDIPKLKKIVEEKNYSAVCVGSFPHAALKKFDYQLTAEHCKPSKGYTNTLYIWHRTGSASGKERESQRAEEFKKWKDGDHRTVDGESHGHSSTAKQSDALYDKDSETPEGIRWMLFSYDGRMGRKKFFMASILALIIFWSLLVVLWLVILDWNTIEGFLVSVLTLAPLGLWMQSATVVKRLKDMGTDPGVATGYCCLPLVPYLGLPLQFLWWISLVLKEGTQGPNKFGADPRDIAVYENY</sequence>
<dbReference type="GO" id="GO:0005886">
    <property type="term" value="C:plasma membrane"/>
    <property type="evidence" value="ECO:0007669"/>
    <property type="project" value="TreeGrafter"/>
</dbReference>
<dbReference type="PANTHER" id="PTHR34980:SF3">
    <property type="entry name" value="BLR8105 PROTEIN"/>
    <property type="match status" value="1"/>
</dbReference>
<proteinExistence type="predicted"/>
<feature type="region of interest" description="Disordered" evidence="1">
    <location>
        <begin position="91"/>
        <end position="131"/>
    </location>
</feature>
<dbReference type="InterPro" id="IPR008523">
    <property type="entry name" value="DUF805"/>
</dbReference>
<dbReference type="Pfam" id="PF05656">
    <property type="entry name" value="DUF805"/>
    <property type="match status" value="1"/>
</dbReference>
<keyword evidence="2" id="KW-0472">Membrane</keyword>
<evidence type="ECO:0000313" key="3">
    <source>
        <dbReference type="EMBL" id="HIA98314.1"/>
    </source>
</evidence>
<organism evidence="3 4">
    <name type="scientific">Marine Group III euryarchaeote</name>
    <dbReference type="NCBI Taxonomy" id="2173149"/>
    <lineage>
        <taxon>Archaea</taxon>
        <taxon>Methanobacteriati</taxon>
        <taxon>Thermoplasmatota</taxon>
        <taxon>Thermoplasmata</taxon>
        <taxon>Candidatus Thermoprofundales</taxon>
    </lineage>
</organism>
<feature type="compositionally biased region" description="Basic and acidic residues" evidence="1">
    <location>
        <begin position="91"/>
        <end position="118"/>
    </location>
</feature>
<name>A0A7J4D0B3_9ARCH</name>
<protein>
    <submittedName>
        <fullName evidence="3">DUF805 domain-containing protein</fullName>
    </submittedName>
</protein>
<feature type="transmembrane region" description="Helical" evidence="2">
    <location>
        <begin position="156"/>
        <end position="178"/>
    </location>
</feature>
<dbReference type="AlphaFoldDB" id="A0A7J4D0B3"/>
<evidence type="ECO:0000313" key="4">
    <source>
        <dbReference type="Proteomes" id="UP000589132"/>
    </source>
</evidence>
<feature type="transmembrane region" description="Helical" evidence="2">
    <location>
        <begin position="184"/>
        <end position="201"/>
    </location>
</feature>
<keyword evidence="2" id="KW-0812">Transmembrane</keyword>
<comment type="caution">
    <text evidence="3">The sequence shown here is derived from an EMBL/GenBank/DDBJ whole genome shotgun (WGS) entry which is preliminary data.</text>
</comment>